<dbReference type="Proteomes" id="UP000652761">
    <property type="component" value="Unassembled WGS sequence"/>
</dbReference>
<keyword evidence="2" id="KW-1185">Reference proteome</keyword>
<reference evidence="1" key="1">
    <citation type="submission" date="2017-07" db="EMBL/GenBank/DDBJ databases">
        <title>Taro Niue Genome Assembly and Annotation.</title>
        <authorList>
            <person name="Atibalentja N."/>
            <person name="Keating K."/>
            <person name="Fields C.J."/>
        </authorList>
    </citation>
    <scope>NUCLEOTIDE SEQUENCE</scope>
    <source>
        <strain evidence="1">Niue_2</strain>
        <tissue evidence="1">Leaf</tissue>
    </source>
</reference>
<dbReference type="EMBL" id="NMUH01002483">
    <property type="protein sequence ID" value="MQM00262.1"/>
    <property type="molecule type" value="Genomic_DNA"/>
</dbReference>
<evidence type="ECO:0000313" key="2">
    <source>
        <dbReference type="Proteomes" id="UP000652761"/>
    </source>
</evidence>
<proteinExistence type="predicted"/>
<gene>
    <name evidence="1" type="ORF">Taro_032993</name>
</gene>
<comment type="caution">
    <text evidence="1">The sequence shown here is derived from an EMBL/GenBank/DDBJ whole genome shotgun (WGS) entry which is preliminary data.</text>
</comment>
<sequence length="51" mass="6286">MNYRVKDFEMWKENIMMNFQIGLKQKCVIYIKEEKSVKSCTHWLEVQINKC</sequence>
<dbReference type="AlphaFoldDB" id="A0A843VSR4"/>
<protein>
    <submittedName>
        <fullName evidence="1">Uncharacterized protein</fullName>
    </submittedName>
</protein>
<organism evidence="1 2">
    <name type="scientific">Colocasia esculenta</name>
    <name type="common">Wild taro</name>
    <name type="synonym">Arum esculentum</name>
    <dbReference type="NCBI Taxonomy" id="4460"/>
    <lineage>
        <taxon>Eukaryota</taxon>
        <taxon>Viridiplantae</taxon>
        <taxon>Streptophyta</taxon>
        <taxon>Embryophyta</taxon>
        <taxon>Tracheophyta</taxon>
        <taxon>Spermatophyta</taxon>
        <taxon>Magnoliopsida</taxon>
        <taxon>Liliopsida</taxon>
        <taxon>Araceae</taxon>
        <taxon>Aroideae</taxon>
        <taxon>Colocasieae</taxon>
        <taxon>Colocasia</taxon>
    </lineage>
</organism>
<name>A0A843VSR4_COLES</name>
<evidence type="ECO:0000313" key="1">
    <source>
        <dbReference type="EMBL" id="MQM00262.1"/>
    </source>
</evidence>
<accession>A0A843VSR4</accession>